<dbReference type="STRING" id="926562.Oweho_2008"/>
<evidence type="ECO:0000256" key="5">
    <source>
        <dbReference type="SAM" id="MobiDB-lite"/>
    </source>
</evidence>
<dbReference type="CDD" id="cd01518">
    <property type="entry name" value="RHOD_YceA"/>
    <property type="match status" value="1"/>
</dbReference>
<dbReference type="PROSITE" id="PS50206">
    <property type="entry name" value="RHODANESE_3"/>
    <property type="match status" value="1"/>
</dbReference>
<evidence type="ECO:0000313" key="7">
    <source>
        <dbReference type="EMBL" id="AEV32985.1"/>
    </source>
</evidence>
<dbReference type="eggNOG" id="COG1054">
    <property type="taxonomic scope" value="Bacteria"/>
</dbReference>
<accession>G8R2Z1</accession>
<dbReference type="Pfam" id="PF12368">
    <property type="entry name" value="Rhodanese_C"/>
    <property type="match status" value="1"/>
</dbReference>
<evidence type="ECO:0000259" key="6">
    <source>
        <dbReference type="PROSITE" id="PS50206"/>
    </source>
</evidence>
<dbReference type="GO" id="GO:0016740">
    <property type="term" value="F:transferase activity"/>
    <property type="evidence" value="ECO:0007669"/>
    <property type="project" value="UniProtKB-KW"/>
</dbReference>
<keyword evidence="1 4" id="KW-0819">tRNA processing</keyword>
<dbReference type="PANTHER" id="PTHR43846:SF1">
    <property type="entry name" value="TRNA URIDINE(34) HYDROXYLASE"/>
    <property type="match status" value="1"/>
</dbReference>
<evidence type="ECO:0000256" key="1">
    <source>
        <dbReference type="ARBA" id="ARBA00022694"/>
    </source>
</evidence>
<dbReference type="InterPro" id="IPR020936">
    <property type="entry name" value="TrhO"/>
</dbReference>
<protein>
    <recommendedName>
        <fullName evidence="4">tRNA uridine(34) hydroxylase</fullName>
        <ecNumber evidence="4">1.14.-.-</ecNumber>
    </recommendedName>
    <alternativeName>
        <fullName evidence="4">tRNA hydroxylation protein O</fullName>
    </alternativeName>
</protein>
<evidence type="ECO:0000256" key="3">
    <source>
        <dbReference type="ARBA" id="ARBA00045625"/>
    </source>
</evidence>
<name>G8R2Z1_OWEHD</name>
<dbReference type="Gene3D" id="3.30.70.100">
    <property type="match status" value="1"/>
</dbReference>
<evidence type="ECO:0000313" key="8">
    <source>
        <dbReference type="Proteomes" id="UP000005631"/>
    </source>
</evidence>
<feature type="region of interest" description="Disordered" evidence="5">
    <location>
        <begin position="327"/>
        <end position="348"/>
    </location>
</feature>
<evidence type="ECO:0000256" key="4">
    <source>
        <dbReference type="HAMAP-Rule" id="MF_00469"/>
    </source>
</evidence>
<dbReference type="EC" id="1.14.-.-" evidence="4"/>
<dbReference type="GO" id="GO:0006400">
    <property type="term" value="P:tRNA modification"/>
    <property type="evidence" value="ECO:0007669"/>
    <property type="project" value="UniProtKB-UniRule"/>
</dbReference>
<dbReference type="NCBIfam" id="NF001135">
    <property type="entry name" value="PRK00142.1-3"/>
    <property type="match status" value="1"/>
</dbReference>
<dbReference type="Pfam" id="PF00581">
    <property type="entry name" value="Rhodanese"/>
    <property type="match status" value="1"/>
</dbReference>
<dbReference type="OrthoDB" id="9778326at2"/>
<dbReference type="EMBL" id="CP003156">
    <property type="protein sequence ID" value="AEV32985.1"/>
    <property type="molecule type" value="Genomic_DNA"/>
</dbReference>
<keyword evidence="8" id="KW-1185">Reference proteome</keyword>
<dbReference type="NCBIfam" id="NF001133">
    <property type="entry name" value="PRK00142.1-1"/>
    <property type="match status" value="1"/>
</dbReference>
<comment type="function">
    <text evidence="3">Catalyzes oxygen-dependent 5-hydroxyuridine (ho5U) modification at position 34 in tRNAs, the first step in 5-carboxymethoxyuridine (cmo5U) biosynthesis. May be part of an alternate pathway, which is able to bypass cmo5U biogenesis in a subset of tRNAs under aerobic conditions.</text>
</comment>
<reference evidence="7 8" key="1">
    <citation type="journal article" date="2012" name="Stand. Genomic Sci.">
        <title>Genome sequence of the orange-pigmented seawater bacterium Owenweeksia hongkongensis type strain (UST20020801(T)).</title>
        <authorList>
            <person name="Riedel T."/>
            <person name="Held B."/>
            <person name="Nolan M."/>
            <person name="Lucas S."/>
            <person name="Lapidus A."/>
            <person name="Tice H."/>
            <person name="Del Rio T.G."/>
            <person name="Cheng J.F."/>
            <person name="Han C."/>
            <person name="Tapia R."/>
            <person name="Goodwin L.A."/>
            <person name="Pitluck S."/>
            <person name="Liolios K."/>
            <person name="Mavromatis K."/>
            <person name="Pagani I."/>
            <person name="Ivanova N."/>
            <person name="Mikhailova N."/>
            <person name="Pati A."/>
            <person name="Chen A."/>
            <person name="Palaniappan K."/>
            <person name="Rohde M."/>
            <person name="Tindall B.J."/>
            <person name="Detter J.C."/>
            <person name="Goker M."/>
            <person name="Woyke T."/>
            <person name="Bristow J."/>
            <person name="Eisen J.A."/>
            <person name="Markowitz V."/>
            <person name="Hugenholtz P."/>
            <person name="Klenk H.P."/>
            <person name="Kyrpides N.C."/>
        </authorList>
    </citation>
    <scope>NUCLEOTIDE SEQUENCE</scope>
    <source>
        <strain evidence="8">DSM 17368 / JCM 12287 / NRRL B-23963</strain>
    </source>
</reference>
<dbReference type="Gene3D" id="3.40.250.10">
    <property type="entry name" value="Rhodanese-like domain"/>
    <property type="match status" value="1"/>
</dbReference>
<proteinExistence type="inferred from homology"/>
<dbReference type="RefSeq" id="WP_014202337.1">
    <property type="nucleotide sequence ID" value="NC_016599.1"/>
</dbReference>
<dbReference type="HAMAP" id="MF_00469">
    <property type="entry name" value="TrhO"/>
    <property type="match status" value="1"/>
</dbReference>
<comment type="similarity">
    <text evidence="4">Belongs to the TrhO family.</text>
</comment>
<dbReference type="HOGENOM" id="CLU_038878_1_1_10"/>
<gene>
    <name evidence="4" type="primary">trhO</name>
    <name evidence="7" type="ordered locus">Oweho_2008</name>
</gene>
<dbReference type="InterPro" id="IPR040503">
    <property type="entry name" value="TRHO_N"/>
</dbReference>
<dbReference type="GO" id="GO:0016705">
    <property type="term" value="F:oxidoreductase activity, acting on paired donors, with incorporation or reduction of molecular oxygen"/>
    <property type="evidence" value="ECO:0007669"/>
    <property type="project" value="UniProtKB-UniRule"/>
</dbReference>
<dbReference type="Proteomes" id="UP000005631">
    <property type="component" value="Chromosome"/>
</dbReference>
<keyword evidence="7" id="KW-0808">Transferase</keyword>
<dbReference type="KEGG" id="oho:Oweho_2008"/>
<dbReference type="InterPro" id="IPR001763">
    <property type="entry name" value="Rhodanese-like_dom"/>
</dbReference>
<keyword evidence="2 4" id="KW-0560">Oxidoreductase</keyword>
<evidence type="ECO:0000256" key="2">
    <source>
        <dbReference type="ARBA" id="ARBA00023002"/>
    </source>
</evidence>
<dbReference type="PANTHER" id="PTHR43846">
    <property type="entry name" value="UPF0176 PROTEIN YCEA"/>
    <property type="match status" value="1"/>
</dbReference>
<dbReference type="Pfam" id="PF17773">
    <property type="entry name" value="UPF0176_N"/>
    <property type="match status" value="1"/>
</dbReference>
<feature type="domain" description="Rhodanese" evidence="6">
    <location>
        <begin position="151"/>
        <end position="245"/>
    </location>
</feature>
<organism evidence="7 8">
    <name type="scientific">Owenweeksia hongkongensis (strain DSM 17368 / CIP 108786 / JCM 12287 / NRRL B-23963 / UST20020801)</name>
    <dbReference type="NCBI Taxonomy" id="926562"/>
    <lineage>
        <taxon>Bacteria</taxon>
        <taxon>Pseudomonadati</taxon>
        <taxon>Bacteroidota</taxon>
        <taxon>Flavobacteriia</taxon>
        <taxon>Flavobacteriales</taxon>
        <taxon>Owenweeksiaceae</taxon>
        <taxon>Owenweeksia</taxon>
    </lineage>
</organism>
<dbReference type="SUPFAM" id="SSF52821">
    <property type="entry name" value="Rhodanese/Cell cycle control phosphatase"/>
    <property type="match status" value="1"/>
</dbReference>
<dbReference type="InterPro" id="IPR022111">
    <property type="entry name" value="Rhodanese_C"/>
</dbReference>
<dbReference type="SMART" id="SM00450">
    <property type="entry name" value="RHOD"/>
    <property type="match status" value="1"/>
</dbReference>
<dbReference type="AlphaFoldDB" id="G8R2Z1"/>
<comment type="catalytic activity">
    <reaction evidence="4">
        <text>uridine(34) in tRNA + AH2 + O2 = 5-hydroxyuridine(34) in tRNA + A + H2O</text>
        <dbReference type="Rhea" id="RHEA:64224"/>
        <dbReference type="Rhea" id="RHEA-COMP:11727"/>
        <dbReference type="Rhea" id="RHEA-COMP:13381"/>
        <dbReference type="ChEBI" id="CHEBI:13193"/>
        <dbReference type="ChEBI" id="CHEBI:15377"/>
        <dbReference type="ChEBI" id="CHEBI:15379"/>
        <dbReference type="ChEBI" id="CHEBI:17499"/>
        <dbReference type="ChEBI" id="CHEBI:65315"/>
        <dbReference type="ChEBI" id="CHEBI:136877"/>
    </reaction>
</comment>
<sequence length="348" mass="40266">MDPNAGKKGMINKYGREQLIKKLEAETFKRKTVSFYKYVILANPQDMRDTLYREWQELDCNGRIYVAREGINAQMNVPEHNWEAFVEKVYSHPELKDVPFKIAVEDDGKSFLKLTVKVREKIVADGLNENDWDVTNVGRHLNAEEWNEALDNEGTVVVDIRNHYESEIGHFENALLPEAETFRDELPEVLNLLKGKEDKKVLLYCTGGIRCEKTSAYLKHHGFQDVNQLHGGIIDYARQIKTKELPNRFRGKNFVFDDRLGEGISEEVVSHCHQCGKPCDKHVNCANKECNLLFIQCDECAEKHEGTCTPKCQEIIHLPEEEQKKLRQGKKQKKIFHSHKKVNLKGEE</sequence>
<dbReference type="PATRIC" id="fig|926562.3.peg.2014"/>
<dbReference type="InterPro" id="IPR036873">
    <property type="entry name" value="Rhodanese-like_dom_sf"/>
</dbReference>